<dbReference type="InterPro" id="IPR024412">
    <property type="entry name" value="Lsr2_dim_dom"/>
</dbReference>
<dbReference type="Gene3D" id="4.10.320.10">
    <property type="entry name" value="E3-binding domain"/>
    <property type="match status" value="1"/>
</dbReference>
<evidence type="ECO:0000259" key="4">
    <source>
        <dbReference type="Pfam" id="PF23359"/>
    </source>
</evidence>
<protein>
    <recommendedName>
        <fullName evidence="7">Lsr2 protein</fullName>
    </recommendedName>
</protein>
<sequence>MLDGPMPRGLLGVGDPNVHLVDDRWTLFVGGFTTTFRNRLFRAHLVDEATGPVGPWRIDRDPRGRARPLAADPPKGSWDAAGMHTPSYVPPAAGNGARIYYSGRANAKLYGPGSSYAIGVLEHTDGQWRRRGKPVLEGSAPRWSVLEPRVIHSRGRYRMWYQANPHEIGPGEHPDYELQCVESEDGLTGWTPPRVFAGLDEGFFDIAIAPRGDRWVMLLARGSDLHNTGGFPSPALCERTVMSDPVIVAGTALSRQLQSELQSARDARRSEWVERENEALTALRVLATYLAYHPGSATARAITTTLARSIANPGEDMSPGEHPLPSSPSINTAEGDTVARIETVQLIDDLDGATADETVAFTLDGKQFEIDLNAANAATLRDKLAPFVSAARTAGGNRRAQRRDAATAAGSTEARRHNQAVRVWARENGYSVSARGRIPAEVVEAYRDHDSNTSPSAPEKAAPTKRPQPAQFSG</sequence>
<comment type="caution">
    <text evidence="5">The sequence shown here is derived from an EMBL/GenBank/DDBJ whole genome shotgun (WGS) entry which is preliminary data.</text>
</comment>
<evidence type="ECO:0000313" key="5">
    <source>
        <dbReference type="EMBL" id="NYG05380.1"/>
    </source>
</evidence>
<evidence type="ECO:0008006" key="7">
    <source>
        <dbReference type="Google" id="ProtNLM"/>
    </source>
</evidence>
<dbReference type="AlphaFoldDB" id="A0A852W9U2"/>
<dbReference type="SUPFAM" id="SSF75005">
    <property type="entry name" value="Arabinanase/levansucrase/invertase"/>
    <property type="match status" value="1"/>
</dbReference>
<dbReference type="RefSeq" id="WP_376772747.1">
    <property type="nucleotide sequence ID" value="NZ_BAAAJZ010000014.1"/>
</dbReference>
<dbReference type="InterPro" id="IPR055370">
    <property type="entry name" value="Lsr2_DNA-bd"/>
</dbReference>
<feature type="domain" description="Lsr2 DNA-binding" evidence="4">
    <location>
        <begin position="414"/>
        <end position="447"/>
    </location>
</feature>
<proteinExistence type="predicted"/>
<dbReference type="Gene3D" id="2.115.10.20">
    <property type="entry name" value="Glycosyl hydrolase domain, family 43"/>
    <property type="match status" value="1"/>
</dbReference>
<gene>
    <name evidence="5" type="ORF">HDA37_005734</name>
</gene>
<reference evidence="5 6" key="1">
    <citation type="submission" date="2020-07" db="EMBL/GenBank/DDBJ databases">
        <title>Sequencing the genomes of 1000 actinobacteria strains.</title>
        <authorList>
            <person name="Klenk H.-P."/>
        </authorList>
    </citation>
    <scope>NUCLEOTIDE SEQUENCE [LARGE SCALE GENOMIC DNA]</scope>
    <source>
        <strain evidence="5 6">DSM 44749</strain>
    </source>
</reference>
<accession>A0A852W9U2</accession>
<dbReference type="GeneID" id="98055704"/>
<dbReference type="EMBL" id="JACCCZ010000002">
    <property type="protein sequence ID" value="NYG05380.1"/>
    <property type="molecule type" value="Genomic_DNA"/>
</dbReference>
<dbReference type="GO" id="GO:0016746">
    <property type="term" value="F:acyltransferase activity"/>
    <property type="evidence" value="ECO:0007669"/>
    <property type="project" value="InterPro"/>
</dbReference>
<dbReference type="InterPro" id="IPR023296">
    <property type="entry name" value="Glyco_hydro_beta-prop_sf"/>
</dbReference>
<name>A0A852W9U2_PSEA5</name>
<keyword evidence="6" id="KW-1185">Reference proteome</keyword>
<evidence type="ECO:0000256" key="2">
    <source>
        <dbReference type="SAM" id="MobiDB-lite"/>
    </source>
</evidence>
<dbReference type="Gene3D" id="3.30.60.230">
    <property type="entry name" value="Lsr2, dimerization domain"/>
    <property type="match status" value="1"/>
</dbReference>
<feature type="region of interest" description="Disordered" evidence="2">
    <location>
        <begin position="443"/>
        <end position="474"/>
    </location>
</feature>
<keyword evidence="1" id="KW-0238">DNA-binding</keyword>
<feature type="region of interest" description="Disordered" evidence="2">
    <location>
        <begin position="56"/>
        <end position="80"/>
    </location>
</feature>
<feature type="region of interest" description="Disordered" evidence="2">
    <location>
        <begin position="392"/>
        <end position="417"/>
    </location>
</feature>
<evidence type="ECO:0000259" key="3">
    <source>
        <dbReference type="Pfam" id="PF11774"/>
    </source>
</evidence>
<organism evidence="5 6">
    <name type="scientific">Pseudonocardia alni</name>
    <name type="common">Amycolata alni</name>
    <dbReference type="NCBI Taxonomy" id="33907"/>
    <lineage>
        <taxon>Bacteria</taxon>
        <taxon>Bacillati</taxon>
        <taxon>Actinomycetota</taxon>
        <taxon>Actinomycetes</taxon>
        <taxon>Pseudonocardiales</taxon>
        <taxon>Pseudonocardiaceae</taxon>
        <taxon>Pseudonocardia</taxon>
    </lineage>
</organism>
<dbReference type="InterPro" id="IPR036625">
    <property type="entry name" value="E3-bd_dom_sf"/>
</dbReference>
<dbReference type="Proteomes" id="UP000549695">
    <property type="component" value="Unassembled WGS sequence"/>
</dbReference>
<dbReference type="InterPro" id="IPR042261">
    <property type="entry name" value="Lsr2-like_dimerization"/>
</dbReference>
<evidence type="ECO:0000256" key="1">
    <source>
        <dbReference type="ARBA" id="ARBA00023125"/>
    </source>
</evidence>
<dbReference type="Pfam" id="PF11774">
    <property type="entry name" value="Lsr2"/>
    <property type="match status" value="1"/>
</dbReference>
<dbReference type="GO" id="GO:0003677">
    <property type="term" value="F:DNA binding"/>
    <property type="evidence" value="ECO:0007669"/>
    <property type="project" value="UniProtKB-KW"/>
</dbReference>
<dbReference type="Pfam" id="PF23359">
    <property type="entry name" value="Lsr2_DNA-bd"/>
    <property type="match status" value="1"/>
</dbReference>
<feature type="domain" description="Lsr2 dimerization" evidence="3">
    <location>
        <begin position="339"/>
        <end position="394"/>
    </location>
</feature>
<evidence type="ECO:0000313" key="6">
    <source>
        <dbReference type="Proteomes" id="UP000549695"/>
    </source>
</evidence>